<organism evidence="4">
    <name type="scientific">Roseihalotalea indica</name>
    <dbReference type="NCBI Taxonomy" id="2867963"/>
    <lineage>
        <taxon>Bacteria</taxon>
        <taxon>Pseudomonadati</taxon>
        <taxon>Bacteroidota</taxon>
        <taxon>Cytophagia</taxon>
        <taxon>Cytophagales</taxon>
        <taxon>Catalimonadaceae</taxon>
        <taxon>Roseihalotalea</taxon>
    </lineage>
</organism>
<reference evidence="4" key="1">
    <citation type="journal article" date="2023" name="Comput. Struct. Biotechnol. J.">
        <title>Discovery of a novel marine Bacteroidetes with a rich repertoire of carbohydrate-active enzymes.</title>
        <authorList>
            <person name="Chen B."/>
            <person name="Liu G."/>
            <person name="Chen Q."/>
            <person name="Wang H."/>
            <person name="Liu L."/>
            <person name="Tang K."/>
        </authorList>
    </citation>
    <scope>NUCLEOTIDE SEQUENCE</scope>
    <source>
        <strain evidence="4">TK19036</strain>
    </source>
</reference>
<evidence type="ECO:0000259" key="3">
    <source>
        <dbReference type="SMART" id="SM00839"/>
    </source>
</evidence>
<sequence>MNDLLKEFEEKKPEVVFEWNDPETEAKGWVVINSLRNGAAGGGTRMRKGLDRHEVESLAKTMEIKFTVSGPAIGGAKSGIDFDPNDPRKEDVLQRWYRAVTPLLKNYYGTGGDLNVDEIHEVIPITESYGLWHPQEGIVTGHYKSSDPQKIKQLGQLRHGVIKKLEDPHYTPAIERKYTVADMVTGYGVAQSVLHYYDLWDGSAQGKRAIIQGWGNVGGAAAYYLAKSGVKIVGIIDRAGGVINPEGFSYEEVKDLFLNRVKNTLHAGKMLSFEETNEQIWSTGAEIFIPAAASRLVTQSQVETMIQHGLEVIASGANVPFKDSQIFFGPIATYTDEQVSLIPDFIANCGMARVFAYLMETESEITDEAILQDVSDTIYQALKKVYGKNSGRSNLAKTAFEIALQELLGKDHPLEASPISHLTPENAEMKAY</sequence>
<evidence type="ECO:0000256" key="1">
    <source>
        <dbReference type="ARBA" id="ARBA00006382"/>
    </source>
</evidence>
<evidence type="ECO:0000256" key="2">
    <source>
        <dbReference type="ARBA" id="ARBA00023002"/>
    </source>
</evidence>
<dbReference type="InterPro" id="IPR046346">
    <property type="entry name" value="Aminoacid_DH-like_N_sf"/>
</dbReference>
<dbReference type="InterPro" id="IPR006096">
    <property type="entry name" value="Glu/Leu/Phe/Val/Trp_DH_C"/>
</dbReference>
<dbReference type="Pfam" id="PF00208">
    <property type="entry name" value="ELFV_dehydrog"/>
    <property type="match status" value="1"/>
</dbReference>
<dbReference type="InterPro" id="IPR006097">
    <property type="entry name" value="Glu/Leu/Phe/Val/Trp_DH_dimer"/>
</dbReference>
<accession>A0AA49JJV2</accession>
<dbReference type="SUPFAM" id="SSF53223">
    <property type="entry name" value="Aminoacid dehydrogenase-like, N-terminal domain"/>
    <property type="match status" value="1"/>
</dbReference>
<comment type="similarity">
    <text evidence="1">Belongs to the Glu/Leu/Phe/Val dehydrogenases family.</text>
</comment>
<evidence type="ECO:0000313" key="4">
    <source>
        <dbReference type="EMBL" id="WKN39976.1"/>
    </source>
</evidence>
<dbReference type="InterPro" id="IPR036291">
    <property type="entry name" value="NAD(P)-bd_dom_sf"/>
</dbReference>
<dbReference type="EMBL" id="CP120682">
    <property type="protein sequence ID" value="WKN39976.1"/>
    <property type="molecule type" value="Genomic_DNA"/>
</dbReference>
<dbReference type="SUPFAM" id="SSF51735">
    <property type="entry name" value="NAD(P)-binding Rossmann-fold domains"/>
    <property type="match status" value="1"/>
</dbReference>
<dbReference type="AlphaFoldDB" id="A0AA49JJV2"/>
<dbReference type="Gene3D" id="3.40.50.720">
    <property type="entry name" value="NAD(P)-binding Rossmann-like Domain"/>
    <property type="match status" value="1"/>
</dbReference>
<keyword evidence="2" id="KW-0560">Oxidoreductase</keyword>
<dbReference type="GO" id="GO:0006538">
    <property type="term" value="P:L-glutamate catabolic process"/>
    <property type="evidence" value="ECO:0007669"/>
    <property type="project" value="TreeGrafter"/>
</dbReference>
<proteinExistence type="inferred from homology"/>
<dbReference type="PANTHER" id="PTHR11606:SF13">
    <property type="entry name" value="GLUTAMATE DEHYDROGENASE 1, MITOCHONDRIAL"/>
    <property type="match status" value="1"/>
</dbReference>
<dbReference type="Gene3D" id="3.40.50.10860">
    <property type="entry name" value="Leucine Dehydrogenase, chain A, domain 1"/>
    <property type="match status" value="1"/>
</dbReference>
<dbReference type="PANTHER" id="PTHR11606">
    <property type="entry name" value="GLUTAMATE DEHYDROGENASE"/>
    <property type="match status" value="1"/>
</dbReference>
<dbReference type="SMART" id="SM00839">
    <property type="entry name" value="ELFV_dehydrog"/>
    <property type="match status" value="1"/>
</dbReference>
<protein>
    <submittedName>
        <fullName evidence="4">Glu/Leu/Phe/Val dehydrogenase dimerization domain-containing protein</fullName>
    </submittedName>
</protein>
<name>A0AA49JJV2_9BACT</name>
<feature type="domain" description="Glutamate/phenylalanine/leucine/valine/L-tryptophan dehydrogenase C-terminal" evidence="3">
    <location>
        <begin position="181"/>
        <end position="415"/>
    </location>
</feature>
<reference evidence="4" key="2">
    <citation type="journal article" date="2024" name="Antonie Van Leeuwenhoek">
        <title>Roseihalotalea indica gen. nov., sp. nov., a halophilic Bacteroidetes from mesopelagic Southwest Indian Ocean with higher carbohydrate metabolic potential.</title>
        <authorList>
            <person name="Chen B."/>
            <person name="Zhang M."/>
            <person name="Lin D."/>
            <person name="Ye J."/>
            <person name="Tang K."/>
        </authorList>
    </citation>
    <scope>NUCLEOTIDE SEQUENCE</scope>
    <source>
        <strain evidence="4">TK19036</strain>
    </source>
</reference>
<dbReference type="GO" id="GO:0004352">
    <property type="term" value="F:glutamate dehydrogenase (NAD+) activity"/>
    <property type="evidence" value="ECO:0007669"/>
    <property type="project" value="TreeGrafter"/>
</dbReference>
<gene>
    <name evidence="4" type="ORF">K4G66_14880</name>
</gene>
<dbReference type="Pfam" id="PF02812">
    <property type="entry name" value="ELFV_dehydrog_N"/>
    <property type="match status" value="1"/>
</dbReference>